<evidence type="ECO:0000259" key="4">
    <source>
        <dbReference type="Pfam" id="PF02826"/>
    </source>
</evidence>
<dbReference type="Gene3D" id="3.40.50.720">
    <property type="entry name" value="NAD(P)-binding Rossmann-like Domain"/>
    <property type="match status" value="2"/>
</dbReference>
<dbReference type="RefSeq" id="WP_150879899.1">
    <property type="nucleotide sequence ID" value="NZ_VTWS01000006.1"/>
</dbReference>
<dbReference type="SUPFAM" id="SSF52283">
    <property type="entry name" value="Formate/glycerate dehydrogenase catalytic domain-like"/>
    <property type="match status" value="1"/>
</dbReference>
<evidence type="ECO:0000256" key="2">
    <source>
        <dbReference type="RuleBase" id="RU003719"/>
    </source>
</evidence>
<organism evidence="5 6">
    <name type="scientific">Larkinella humicola</name>
    <dbReference type="NCBI Taxonomy" id="2607654"/>
    <lineage>
        <taxon>Bacteria</taxon>
        <taxon>Pseudomonadati</taxon>
        <taxon>Bacteroidota</taxon>
        <taxon>Cytophagia</taxon>
        <taxon>Cytophagales</taxon>
        <taxon>Spirosomataceae</taxon>
        <taxon>Larkinella</taxon>
    </lineage>
</organism>
<dbReference type="EMBL" id="VTWS01000006">
    <property type="protein sequence ID" value="KAA9349077.1"/>
    <property type="molecule type" value="Genomic_DNA"/>
</dbReference>
<gene>
    <name evidence="5" type="ORF">F0P93_21990</name>
</gene>
<accession>A0A5N1J8U4</accession>
<evidence type="ECO:0000256" key="1">
    <source>
        <dbReference type="ARBA" id="ARBA00023002"/>
    </source>
</evidence>
<comment type="caution">
    <text evidence="5">The sequence shown here is derived from an EMBL/GenBank/DDBJ whole genome shotgun (WGS) entry which is preliminary data.</text>
</comment>
<dbReference type="PROSITE" id="PS00670">
    <property type="entry name" value="D_2_HYDROXYACID_DH_2"/>
    <property type="match status" value="1"/>
</dbReference>
<feature type="domain" description="D-isomer specific 2-hydroxyacid dehydrogenase catalytic" evidence="3">
    <location>
        <begin position="8"/>
        <end position="320"/>
    </location>
</feature>
<dbReference type="Pfam" id="PF02826">
    <property type="entry name" value="2-Hacid_dh_C"/>
    <property type="match status" value="1"/>
</dbReference>
<dbReference type="Pfam" id="PF00389">
    <property type="entry name" value="2-Hacid_dh"/>
    <property type="match status" value="1"/>
</dbReference>
<dbReference type="InterPro" id="IPR006140">
    <property type="entry name" value="D-isomer_DH_NAD-bd"/>
</dbReference>
<sequence>MSQIQPIILIADEMHPSLFPMLEQAGFAFRYEPKISRSALIEQIADYEGLLIRSKTPVDAEVLAAAQRLLFIGRAGAGLDLIDLELAQQRNIHVFHAGEGNRDAVAEHTVGMLLGLLANIAKGDREVRRGVWDREGNRGYELGSLTIGIVGFGNNGRATARRLSGFGCRVLCYDKYLTQYAGAYAQEAAMEQILEEADVLSLHVPLTDETRMMIGDAFIERVEKPFFLINIARGEIVSLPALVRGLESGKVRGACLDVLENEKLAKLTPDQQAAFDYLRQSDRVLLTPHVAGWTHESYVRINEVLVTQLKTVLPNQPDLNVPSR</sequence>
<evidence type="ECO:0000313" key="6">
    <source>
        <dbReference type="Proteomes" id="UP000326344"/>
    </source>
</evidence>
<dbReference type="PANTHER" id="PTHR10996">
    <property type="entry name" value="2-HYDROXYACID DEHYDROGENASE-RELATED"/>
    <property type="match status" value="1"/>
</dbReference>
<dbReference type="SUPFAM" id="SSF51735">
    <property type="entry name" value="NAD(P)-binding Rossmann-fold domains"/>
    <property type="match status" value="1"/>
</dbReference>
<dbReference type="InterPro" id="IPR050223">
    <property type="entry name" value="D-isomer_2-hydroxyacid_DH"/>
</dbReference>
<dbReference type="Proteomes" id="UP000326344">
    <property type="component" value="Unassembled WGS sequence"/>
</dbReference>
<dbReference type="AlphaFoldDB" id="A0A5N1J8U4"/>
<dbReference type="GO" id="GO:0051287">
    <property type="term" value="F:NAD binding"/>
    <property type="evidence" value="ECO:0007669"/>
    <property type="project" value="InterPro"/>
</dbReference>
<dbReference type="InterPro" id="IPR029753">
    <property type="entry name" value="D-isomer_DH_CS"/>
</dbReference>
<name>A0A5N1J8U4_9BACT</name>
<evidence type="ECO:0000259" key="3">
    <source>
        <dbReference type="Pfam" id="PF00389"/>
    </source>
</evidence>
<evidence type="ECO:0000313" key="5">
    <source>
        <dbReference type="EMBL" id="KAA9349077.1"/>
    </source>
</evidence>
<keyword evidence="6" id="KW-1185">Reference proteome</keyword>
<feature type="domain" description="D-isomer specific 2-hydroxyacid dehydrogenase NAD-binding" evidence="4">
    <location>
        <begin position="110"/>
        <end position="291"/>
    </location>
</feature>
<dbReference type="InterPro" id="IPR006139">
    <property type="entry name" value="D-isomer_2_OHA_DH_cat_dom"/>
</dbReference>
<comment type="similarity">
    <text evidence="2">Belongs to the D-isomer specific 2-hydroxyacid dehydrogenase family.</text>
</comment>
<reference evidence="5 6" key="1">
    <citation type="submission" date="2019-09" db="EMBL/GenBank/DDBJ databases">
        <title>Genome Sequence of Larkinella sp MA1.</title>
        <authorList>
            <person name="Srinivasan S."/>
        </authorList>
    </citation>
    <scope>NUCLEOTIDE SEQUENCE [LARGE SCALE GENOMIC DNA]</scope>
    <source>
        <strain evidence="5 6">MA1</strain>
    </source>
</reference>
<dbReference type="GO" id="GO:0016616">
    <property type="term" value="F:oxidoreductase activity, acting on the CH-OH group of donors, NAD or NADP as acceptor"/>
    <property type="evidence" value="ECO:0007669"/>
    <property type="project" value="InterPro"/>
</dbReference>
<protein>
    <submittedName>
        <fullName evidence="5">Phosphoglycerate dehydrogenase</fullName>
    </submittedName>
</protein>
<proteinExistence type="inferred from homology"/>
<dbReference type="InterPro" id="IPR036291">
    <property type="entry name" value="NAD(P)-bd_dom_sf"/>
</dbReference>
<keyword evidence="1 2" id="KW-0560">Oxidoreductase</keyword>